<dbReference type="EMBL" id="CAJVCH010570630">
    <property type="protein sequence ID" value="CAG7835464.1"/>
    <property type="molecule type" value="Genomic_DNA"/>
</dbReference>
<evidence type="ECO:0000313" key="8">
    <source>
        <dbReference type="Proteomes" id="UP000708208"/>
    </source>
</evidence>
<accession>A0A8J2LLN9</accession>
<organism evidence="7 8">
    <name type="scientific">Allacma fusca</name>
    <dbReference type="NCBI Taxonomy" id="39272"/>
    <lineage>
        <taxon>Eukaryota</taxon>
        <taxon>Metazoa</taxon>
        <taxon>Ecdysozoa</taxon>
        <taxon>Arthropoda</taxon>
        <taxon>Hexapoda</taxon>
        <taxon>Collembola</taxon>
        <taxon>Symphypleona</taxon>
        <taxon>Sminthuridae</taxon>
        <taxon>Allacma</taxon>
    </lineage>
</organism>
<evidence type="ECO:0008006" key="9">
    <source>
        <dbReference type="Google" id="ProtNLM"/>
    </source>
</evidence>
<evidence type="ECO:0000256" key="2">
    <source>
        <dbReference type="ARBA" id="ARBA00022475"/>
    </source>
</evidence>
<evidence type="ECO:0000256" key="4">
    <source>
        <dbReference type="ARBA" id="ARBA00022989"/>
    </source>
</evidence>
<proteinExistence type="predicted"/>
<feature type="transmembrane region" description="Helical" evidence="6">
    <location>
        <begin position="155"/>
        <end position="176"/>
    </location>
</feature>
<protein>
    <recommendedName>
        <fullName evidence="9">Gustatory receptor</fullName>
    </recommendedName>
</protein>
<evidence type="ECO:0000256" key="5">
    <source>
        <dbReference type="ARBA" id="ARBA00023136"/>
    </source>
</evidence>
<evidence type="ECO:0000256" key="1">
    <source>
        <dbReference type="ARBA" id="ARBA00004651"/>
    </source>
</evidence>
<keyword evidence="4 6" id="KW-1133">Transmembrane helix</keyword>
<evidence type="ECO:0000256" key="6">
    <source>
        <dbReference type="SAM" id="Phobius"/>
    </source>
</evidence>
<evidence type="ECO:0000313" key="7">
    <source>
        <dbReference type="EMBL" id="CAG7835464.1"/>
    </source>
</evidence>
<reference evidence="7" key="1">
    <citation type="submission" date="2021-06" db="EMBL/GenBank/DDBJ databases">
        <authorList>
            <person name="Hodson N. C."/>
            <person name="Mongue J. A."/>
            <person name="Jaron S. K."/>
        </authorList>
    </citation>
    <scope>NUCLEOTIDE SEQUENCE</scope>
</reference>
<dbReference type="Proteomes" id="UP000708208">
    <property type="component" value="Unassembled WGS sequence"/>
</dbReference>
<name>A0A8J2LLN9_9HEXA</name>
<keyword evidence="2" id="KW-1003">Cell membrane</keyword>
<dbReference type="AlphaFoldDB" id="A0A8J2LLN9"/>
<feature type="transmembrane region" description="Helical" evidence="6">
    <location>
        <begin position="37"/>
        <end position="60"/>
    </location>
</feature>
<dbReference type="GO" id="GO:0050909">
    <property type="term" value="P:sensory perception of taste"/>
    <property type="evidence" value="ECO:0007669"/>
    <property type="project" value="InterPro"/>
</dbReference>
<keyword evidence="3 6" id="KW-0812">Transmembrane</keyword>
<keyword evidence="5 6" id="KW-0472">Membrane</keyword>
<keyword evidence="8" id="KW-1185">Reference proteome</keyword>
<dbReference type="GO" id="GO:0005886">
    <property type="term" value="C:plasma membrane"/>
    <property type="evidence" value="ECO:0007669"/>
    <property type="project" value="UniProtKB-SubCell"/>
</dbReference>
<gene>
    <name evidence="7" type="ORF">AFUS01_LOCUS44830</name>
</gene>
<evidence type="ECO:0000256" key="3">
    <source>
        <dbReference type="ARBA" id="ARBA00022692"/>
    </source>
</evidence>
<sequence length="344" mass="39241">MGTSQKSVKECVVKFLATISGLVPFDPRPTQNRYFNLYTLLFVLTFGVLLAGIVIEILYLTSESFRNGFTGKNSERPLDFGRNFSKSDPHVNQDGPGPSPLVMFVLNSIDIVQLLGNIITKIVVLSNFQKIFEVRQKFKSLNPTRDCTFWTGNELMYFIVVVISFIVLECEAIFVEYADYERVTGRSIALKILIIIFQQVRIFYGTSLQKEVVSLVFICFLCNIAKNMRKLGTGPPIREEMELFKIISRINVTNDARINIVMNQIATIWSKSSNQVLDCVSESQTISKLLKLLFYFERRRPFELSALKFFTISRSSLTAVTSVIVTYQVILLQFQVNKTFKSSN</sequence>
<comment type="subcellular location">
    <subcellularLocation>
        <location evidence="1">Cell membrane</location>
        <topology evidence="1">Multi-pass membrane protein</topology>
    </subcellularLocation>
</comment>
<comment type="caution">
    <text evidence="7">The sequence shown here is derived from an EMBL/GenBank/DDBJ whole genome shotgun (WGS) entry which is preliminary data.</text>
</comment>
<dbReference type="InterPro" id="IPR013604">
    <property type="entry name" value="7TM_chemorcpt"/>
</dbReference>
<dbReference type="Pfam" id="PF08395">
    <property type="entry name" value="7tm_7"/>
    <property type="match status" value="1"/>
</dbReference>